<organism evidence="1 2">
    <name type="scientific">Plasmodium inui San Antonio 1</name>
    <dbReference type="NCBI Taxonomy" id="1237626"/>
    <lineage>
        <taxon>Eukaryota</taxon>
        <taxon>Sar</taxon>
        <taxon>Alveolata</taxon>
        <taxon>Apicomplexa</taxon>
        <taxon>Aconoidasida</taxon>
        <taxon>Haemosporida</taxon>
        <taxon>Plasmodiidae</taxon>
        <taxon>Plasmodium</taxon>
        <taxon>Plasmodium (Plasmodium)</taxon>
    </lineage>
</organism>
<sequence>MAISGFLTIENPDTSVLFRQKFLNIHALHLKVLNMNLGDALALETHTQIARKREYPYNDATRKREDKHIGKYVKEYSIPIKRNDIEYNLWRRLQPRNLFTMMRPEETFKQ</sequence>
<keyword evidence="2" id="KW-1185">Reference proteome</keyword>
<accession>W7A549</accession>
<evidence type="ECO:0000313" key="2">
    <source>
        <dbReference type="Proteomes" id="UP000030640"/>
    </source>
</evidence>
<name>W7A549_9APIC</name>
<proteinExistence type="predicted"/>
<evidence type="ECO:0000313" key="1">
    <source>
        <dbReference type="EMBL" id="EUD64229.1"/>
    </source>
</evidence>
<dbReference type="RefSeq" id="XP_008819188.1">
    <property type="nucleotide sequence ID" value="XM_008820966.1"/>
</dbReference>
<protein>
    <submittedName>
        <fullName evidence="1">Uncharacterized protein</fullName>
    </submittedName>
</protein>
<dbReference type="GeneID" id="20040669"/>
<dbReference type="EMBL" id="KI965524">
    <property type="protein sequence ID" value="EUD64229.1"/>
    <property type="molecule type" value="Genomic_DNA"/>
</dbReference>
<reference evidence="1 2" key="1">
    <citation type="submission" date="2013-02" db="EMBL/GenBank/DDBJ databases">
        <title>The Genome Sequence of Plasmodium inui San Antonio 1.</title>
        <authorList>
            <consortium name="The Broad Institute Genome Sequencing Platform"/>
            <consortium name="The Broad Institute Genome Sequencing Center for Infectious Disease"/>
            <person name="Neafsey D."/>
            <person name="Cheeseman I."/>
            <person name="Volkman S."/>
            <person name="Adams J."/>
            <person name="Walker B."/>
            <person name="Young S.K."/>
            <person name="Zeng Q."/>
            <person name="Gargeya S."/>
            <person name="Fitzgerald M."/>
            <person name="Haas B."/>
            <person name="Abouelleil A."/>
            <person name="Alvarado L."/>
            <person name="Arachchi H.M."/>
            <person name="Berlin A.M."/>
            <person name="Chapman S.B."/>
            <person name="Dewar J."/>
            <person name="Goldberg J."/>
            <person name="Griggs A."/>
            <person name="Gujja S."/>
            <person name="Hansen M."/>
            <person name="Howarth C."/>
            <person name="Imamovic A."/>
            <person name="Larimer J."/>
            <person name="McCowan C."/>
            <person name="Murphy C."/>
            <person name="Neiman D."/>
            <person name="Pearson M."/>
            <person name="Priest M."/>
            <person name="Roberts A."/>
            <person name="Saif S."/>
            <person name="Shea T."/>
            <person name="Sisk P."/>
            <person name="Sykes S."/>
            <person name="Wortman J."/>
            <person name="Nusbaum C."/>
            <person name="Birren B."/>
        </authorList>
    </citation>
    <scope>NUCLEOTIDE SEQUENCE [LARGE SCALE GENOMIC DNA]</scope>
    <source>
        <strain evidence="1 2">San Antonio 1</strain>
    </source>
</reference>
<dbReference type="Proteomes" id="UP000030640">
    <property type="component" value="Unassembled WGS sequence"/>
</dbReference>
<dbReference type="VEuPathDB" id="PlasmoDB:C922_05395"/>
<gene>
    <name evidence="1" type="ORF">C922_05395</name>
</gene>
<dbReference type="AlphaFoldDB" id="W7A549"/>